<evidence type="ECO:0000259" key="3">
    <source>
        <dbReference type="Pfam" id="PF00685"/>
    </source>
</evidence>
<dbReference type="InterPro" id="IPR000863">
    <property type="entry name" value="Sulfotransferase_dom"/>
</dbReference>
<name>A0ABD0KZA3_9CAEN</name>
<comment type="caution">
    <text evidence="4">The sequence shown here is derived from an EMBL/GenBank/DDBJ whole genome shotgun (WGS) entry which is preliminary data.</text>
</comment>
<feature type="domain" description="Sulfotransferase" evidence="3">
    <location>
        <begin position="5"/>
        <end position="229"/>
    </location>
</feature>
<dbReference type="SUPFAM" id="SSF52540">
    <property type="entry name" value="P-loop containing nucleoside triphosphate hydrolases"/>
    <property type="match status" value="2"/>
</dbReference>
<proteinExistence type="inferred from homology"/>
<protein>
    <recommendedName>
        <fullName evidence="3">Sulfotransferase domain-containing protein</fullName>
    </recommendedName>
</protein>
<keyword evidence="2" id="KW-0808">Transferase</keyword>
<keyword evidence="5" id="KW-1185">Reference proteome</keyword>
<dbReference type="Proteomes" id="UP001519460">
    <property type="component" value="Unassembled WGS sequence"/>
</dbReference>
<gene>
    <name evidence="4" type="ORF">BaRGS_00016433</name>
</gene>
<dbReference type="Pfam" id="PF00685">
    <property type="entry name" value="Sulfotransfer_1"/>
    <property type="match status" value="2"/>
</dbReference>
<dbReference type="EMBL" id="JACVVK020000104">
    <property type="protein sequence ID" value="KAK7492336.1"/>
    <property type="molecule type" value="Genomic_DNA"/>
</dbReference>
<evidence type="ECO:0000313" key="4">
    <source>
        <dbReference type="EMBL" id="KAK7492336.1"/>
    </source>
</evidence>
<organism evidence="4 5">
    <name type="scientific">Batillaria attramentaria</name>
    <dbReference type="NCBI Taxonomy" id="370345"/>
    <lineage>
        <taxon>Eukaryota</taxon>
        <taxon>Metazoa</taxon>
        <taxon>Spiralia</taxon>
        <taxon>Lophotrochozoa</taxon>
        <taxon>Mollusca</taxon>
        <taxon>Gastropoda</taxon>
        <taxon>Caenogastropoda</taxon>
        <taxon>Sorbeoconcha</taxon>
        <taxon>Cerithioidea</taxon>
        <taxon>Batillariidae</taxon>
        <taxon>Batillaria</taxon>
    </lineage>
</organism>
<evidence type="ECO:0000313" key="5">
    <source>
        <dbReference type="Proteomes" id="UP001519460"/>
    </source>
</evidence>
<evidence type="ECO:0000256" key="2">
    <source>
        <dbReference type="ARBA" id="ARBA00022679"/>
    </source>
</evidence>
<feature type="non-terminal residue" evidence="4">
    <location>
        <position position="601"/>
    </location>
</feature>
<dbReference type="AlphaFoldDB" id="A0ABD0KZA3"/>
<feature type="domain" description="Sulfotransferase" evidence="3">
    <location>
        <begin position="383"/>
        <end position="595"/>
    </location>
</feature>
<sequence>MQLRPDDVIVDSFPKSGNNWIHHILTLLLEGTTETPLMETDDDFWFIDSCGGGKQLPAPVKPRALMSHLPFRFLPRDVVDKKVKVVFNTRNPKDVCVSYYCYLNLLKPPVGISGTWDEFFTTMLDKGFWYGDLFEHMRDWEKEIQNHPDQPILQLTYEDLKEDHLGQILRLNEFLGTSRDIQFCQSVADTCRFSNMPMARVFSEDALKTFQFREDVPQAKFWRKDVHGSHTLADPLAQLERINEFLGTKRDRQLCQAIVDTCRLNNMVNTRTASEEGQRTFFDAEDVHFDLYRKEQSKCSHIDSAQIVCSASESGRLHRNVSFVERNRYCEVTTTMSNFVLEKDRFGNDMWFGDKEVRFAALPFIQDYKEQLKTIKEMKLRSDDVLVAGYPKSGNNWTHHIVAMLVAGTTELPTLLEDNNFILIDSCGGGKRLPPADEPRALLTHLRFRYLPRDVTEKKVKVVYVTRNPKDVFVSLYCHLSNVHPPLGYEGTWPQFFSVMLEQGYWYGDYFEHLKDWEKEIDQHAEMPIFHSSYEDMKQDFLGQVQRLNTFLGTNRDRQLCQAIVDTCTLSNMPKTRPHSEQIRKTFLYKEQSKDGFFYRK</sequence>
<reference evidence="4 5" key="1">
    <citation type="journal article" date="2023" name="Sci. Data">
        <title>Genome assembly of the Korean intertidal mud-creeper Batillaria attramentaria.</title>
        <authorList>
            <person name="Patra A.K."/>
            <person name="Ho P.T."/>
            <person name="Jun S."/>
            <person name="Lee S.J."/>
            <person name="Kim Y."/>
            <person name="Won Y.J."/>
        </authorList>
    </citation>
    <scope>NUCLEOTIDE SEQUENCE [LARGE SCALE GENOMIC DNA]</scope>
    <source>
        <strain evidence="4">Wonlab-2016</strain>
    </source>
</reference>
<comment type="similarity">
    <text evidence="1">Belongs to the sulfotransferase 1 family.</text>
</comment>
<dbReference type="InterPro" id="IPR027417">
    <property type="entry name" value="P-loop_NTPase"/>
</dbReference>
<dbReference type="PANTHER" id="PTHR11783">
    <property type="entry name" value="SULFOTRANSFERASE SULT"/>
    <property type="match status" value="1"/>
</dbReference>
<evidence type="ECO:0000256" key="1">
    <source>
        <dbReference type="ARBA" id="ARBA00005771"/>
    </source>
</evidence>
<accession>A0ABD0KZA3</accession>
<dbReference type="GO" id="GO:0016740">
    <property type="term" value="F:transferase activity"/>
    <property type="evidence" value="ECO:0007669"/>
    <property type="project" value="UniProtKB-KW"/>
</dbReference>
<dbReference type="Gene3D" id="3.40.50.300">
    <property type="entry name" value="P-loop containing nucleotide triphosphate hydrolases"/>
    <property type="match status" value="2"/>
</dbReference>